<dbReference type="Gramene" id="mRNA:HanXRQr2_Chr03g0135661">
    <property type="protein sequence ID" value="mRNA:HanXRQr2_Chr03g0135661"/>
    <property type="gene ID" value="HanXRQr2_Chr03g0135661"/>
</dbReference>
<accession>A0A9K3NZ45</accession>
<reference evidence="1" key="1">
    <citation type="journal article" date="2017" name="Nature">
        <title>The sunflower genome provides insights into oil metabolism, flowering and Asterid evolution.</title>
        <authorList>
            <person name="Badouin H."/>
            <person name="Gouzy J."/>
            <person name="Grassa C.J."/>
            <person name="Murat F."/>
            <person name="Staton S.E."/>
            <person name="Cottret L."/>
            <person name="Lelandais-Briere C."/>
            <person name="Owens G.L."/>
            <person name="Carrere S."/>
            <person name="Mayjonade B."/>
            <person name="Legrand L."/>
            <person name="Gill N."/>
            <person name="Kane N.C."/>
            <person name="Bowers J.E."/>
            <person name="Hubner S."/>
            <person name="Bellec A."/>
            <person name="Berard A."/>
            <person name="Berges H."/>
            <person name="Blanchet N."/>
            <person name="Boniface M.C."/>
            <person name="Brunel D."/>
            <person name="Catrice O."/>
            <person name="Chaidir N."/>
            <person name="Claudel C."/>
            <person name="Donnadieu C."/>
            <person name="Faraut T."/>
            <person name="Fievet G."/>
            <person name="Helmstetter N."/>
            <person name="King M."/>
            <person name="Knapp S.J."/>
            <person name="Lai Z."/>
            <person name="Le Paslier M.C."/>
            <person name="Lippi Y."/>
            <person name="Lorenzon L."/>
            <person name="Mandel J.R."/>
            <person name="Marage G."/>
            <person name="Marchand G."/>
            <person name="Marquand E."/>
            <person name="Bret-Mestries E."/>
            <person name="Morien E."/>
            <person name="Nambeesan S."/>
            <person name="Nguyen T."/>
            <person name="Pegot-Espagnet P."/>
            <person name="Pouilly N."/>
            <person name="Raftis F."/>
            <person name="Sallet E."/>
            <person name="Schiex T."/>
            <person name="Thomas J."/>
            <person name="Vandecasteele C."/>
            <person name="Vares D."/>
            <person name="Vear F."/>
            <person name="Vautrin S."/>
            <person name="Crespi M."/>
            <person name="Mangin B."/>
            <person name="Burke J.M."/>
            <person name="Salse J."/>
            <person name="Munos S."/>
            <person name="Vincourt P."/>
            <person name="Rieseberg L.H."/>
            <person name="Langlade N.B."/>
        </authorList>
    </citation>
    <scope>NUCLEOTIDE SEQUENCE</scope>
    <source>
        <tissue evidence="1">Leaves</tissue>
    </source>
</reference>
<sequence>MSSAFPATPSRLSMGPTGYTGGKLVSENELIACVSNSKNVLTMIPLAFLSFRKELPSMSGSSSIWDTARTTFIGTGVTKHGTTISPSCLLSPIISCFLSTHNVSKYKLKPRNVQVEGKKTYVGRSNSLMGKGGLMRRTLIESLGSRFTSSFANSMIDII</sequence>
<dbReference type="Proteomes" id="UP000215914">
    <property type="component" value="Unassembled WGS sequence"/>
</dbReference>
<dbReference type="EMBL" id="MNCJ02000318">
    <property type="protein sequence ID" value="KAF5816563.1"/>
    <property type="molecule type" value="Genomic_DNA"/>
</dbReference>
<comment type="caution">
    <text evidence="1">The sequence shown here is derived from an EMBL/GenBank/DDBJ whole genome shotgun (WGS) entry which is preliminary data.</text>
</comment>
<keyword evidence="2" id="KW-1185">Reference proteome</keyword>
<gene>
    <name evidence="1" type="ORF">HanXRQr2_Chr03g0135661</name>
</gene>
<evidence type="ECO:0000313" key="2">
    <source>
        <dbReference type="Proteomes" id="UP000215914"/>
    </source>
</evidence>
<evidence type="ECO:0000313" key="1">
    <source>
        <dbReference type="EMBL" id="KAF5816563.1"/>
    </source>
</evidence>
<proteinExistence type="predicted"/>
<organism evidence="1 2">
    <name type="scientific">Helianthus annuus</name>
    <name type="common">Common sunflower</name>
    <dbReference type="NCBI Taxonomy" id="4232"/>
    <lineage>
        <taxon>Eukaryota</taxon>
        <taxon>Viridiplantae</taxon>
        <taxon>Streptophyta</taxon>
        <taxon>Embryophyta</taxon>
        <taxon>Tracheophyta</taxon>
        <taxon>Spermatophyta</taxon>
        <taxon>Magnoliopsida</taxon>
        <taxon>eudicotyledons</taxon>
        <taxon>Gunneridae</taxon>
        <taxon>Pentapetalae</taxon>
        <taxon>asterids</taxon>
        <taxon>campanulids</taxon>
        <taxon>Asterales</taxon>
        <taxon>Asteraceae</taxon>
        <taxon>Asteroideae</taxon>
        <taxon>Heliantheae alliance</taxon>
        <taxon>Heliantheae</taxon>
        <taxon>Helianthus</taxon>
    </lineage>
</organism>
<reference evidence="1" key="2">
    <citation type="submission" date="2020-06" db="EMBL/GenBank/DDBJ databases">
        <title>Helianthus annuus Genome sequencing and assembly Release 2.</title>
        <authorList>
            <person name="Gouzy J."/>
            <person name="Langlade N."/>
            <person name="Munos S."/>
        </authorList>
    </citation>
    <scope>NUCLEOTIDE SEQUENCE</scope>
    <source>
        <tissue evidence="1">Leaves</tissue>
    </source>
</reference>
<dbReference type="AlphaFoldDB" id="A0A9K3NZ45"/>
<name>A0A9K3NZ45_HELAN</name>
<protein>
    <submittedName>
        <fullName evidence="1">Uncharacterized protein</fullName>
    </submittedName>
</protein>